<feature type="binding site" evidence="7">
    <location>
        <position position="768"/>
    </location>
    <ligand>
        <name>substrate</name>
    </ligand>
</feature>
<comment type="similarity">
    <text evidence="7">Belongs to the alanine racemase family.</text>
</comment>
<dbReference type="SMART" id="SM01005">
    <property type="entry name" value="Ala_racemase_C"/>
    <property type="match status" value="1"/>
</dbReference>
<evidence type="ECO:0000256" key="1">
    <source>
        <dbReference type="ARBA" id="ARBA00001933"/>
    </source>
</evidence>
<dbReference type="GO" id="GO:0016874">
    <property type="term" value="F:ligase activity"/>
    <property type="evidence" value="ECO:0007669"/>
    <property type="project" value="UniProtKB-KW"/>
</dbReference>
<comment type="caution">
    <text evidence="9">The sequence shown here is derived from an EMBL/GenBank/DDBJ whole genome shotgun (WGS) entry which is preliminary data.</text>
</comment>
<dbReference type="InterPro" id="IPR001608">
    <property type="entry name" value="Ala_racemase_N"/>
</dbReference>
<comment type="catalytic activity">
    <reaction evidence="7">
        <text>L-alanine = D-alanine</text>
        <dbReference type="Rhea" id="RHEA:20249"/>
        <dbReference type="ChEBI" id="CHEBI:57416"/>
        <dbReference type="ChEBI" id="CHEBI:57972"/>
        <dbReference type="EC" id="5.1.1.1"/>
    </reaction>
</comment>
<dbReference type="SUPFAM" id="SSF50621">
    <property type="entry name" value="Alanine racemase C-terminal domain-like"/>
    <property type="match status" value="1"/>
</dbReference>
<dbReference type="Gene3D" id="3.90.190.20">
    <property type="entry name" value="Mur ligase, C-terminal domain"/>
    <property type="match status" value="1"/>
</dbReference>
<dbReference type="PANTHER" id="PTHR43024:SF1">
    <property type="entry name" value="UDP-N-ACETYLMURAMOYL-TRIPEPTIDE--D-ALANYL-D-ALANINE LIGASE"/>
    <property type="match status" value="1"/>
</dbReference>
<evidence type="ECO:0000256" key="2">
    <source>
        <dbReference type="ARBA" id="ARBA00022598"/>
    </source>
</evidence>
<feature type="active site" description="Proton acceptor; specific for L-alanine" evidence="7">
    <location>
        <position position="719"/>
    </location>
</feature>
<keyword evidence="10" id="KW-1185">Reference proteome</keyword>
<dbReference type="SUPFAM" id="SSF63418">
    <property type="entry name" value="MurE/MurF N-terminal domain"/>
    <property type="match status" value="1"/>
</dbReference>
<gene>
    <name evidence="9" type="ORF">E5L68_014475</name>
</gene>
<dbReference type="Pfam" id="PF00842">
    <property type="entry name" value="Ala_racemase_C"/>
    <property type="match status" value="1"/>
</dbReference>
<dbReference type="InterPro" id="IPR036565">
    <property type="entry name" value="Mur-like_cat_sf"/>
</dbReference>
<dbReference type="InterPro" id="IPR000821">
    <property type="entry name" value="Ala_racemase"/>
</dbReference>
<dbReference type="Pfam" id="PF02875">
    <property type="entry name" value="Mur_ligase_C"/>
    <property type="match status" value="1"/>
</dbReference>
<comment type="function">
    <text evidence="7">Catalyzes the interconversion of L-alanine and D-alanine. May also act on other amino acids.</text>
</comment>
<keyword evidence="3" id="KW-0547">Nucleotide-binding</keyword>
<dbReference type="EMBL" id="SRMP02000027">
    <property type="protein sequence ID" value="MFN0292603.1"/>
    <property type="molecule type" value="Genomic_DNA"/>
</dbReference>
<dbReference type="HAMAP" id="MF_01201">
    <property type="entry name" value="Ala_racemase"/>
    <property type="match status" value="1"/>
</dbReference>
<dbReference type="Proteomes" id="UP001517367">
    <property type="component" value="Unassembled WGS sequence"/>
</dbReference>
<dbReference type="PANTHER" id="PTHR43024">
    <property type="entry name" value="UDP-N-ACETYLMURAMOYL-TRIPEPTIDE--D-ALANYL-D-ALANINE LIGASE"/>
    <property type="match status" value="1"/>
</dbReference>
<dbReference type="InterPro" id="IPR036615">
    <property type="entry name" value="Mur_ligase_C_dom_sf"/>
</dbReference>
<evidence type="ECO:0000259" key="8">
    <source>
        <dbReference type="SMART" id="SM01005"/>
    </source>
</evidence>
<dbReference type="PRINTS" id="PR00992">
    <property type="entry name" value="ALARACEMASE"/>
</dbReference>
<dbReference type="Pfam" id="PF01168">
    <property type="entry name" value="Ala_racemase_N"/>
    <property type="match status" value="1"/>
</dbReference>
<dbReference type="SUPFAM" id="SSF51419">
    <property type="entry name" value="PLP-binding barrel"/>
    <property type="match status" value="1"/>
</dbReference>
<keyword evidence="2 9" id="KW-0436">Ligase</keyword>
<evidence type="ECO:0000256" key="4">
    <source>
        <dbReference type="ARBA" id="ARBA00022840"/>
    </source>
</evidence>
<dbReference type="InterPro" id="IPR011079">
    <property type="entry name" value="Ala_racemase_C"/>
</dbReference>
<reference evidence="9 10" key="1">
    <citation type="submission" date="2024-12" db="EMBL/GenBank/DDBJ databases">
        <authorList>
            <person name="Hu S."/>
        </authorList>
    </citation>
    <scope>NUCLEOTIDE SEQUENCE [LARGE SCALE GENOMIC DNA]</scope>
    <source>
        <strain evidence="9 10">P-25</strain>
    </source>
</reference>
<dbReference type="Gene3D" id="3.20.20.10">
    <property type="entry name" value="Alanine racemase"/>
    <property type="match status" value="1"/>
</dbReference>
<comment type="pathway">
    <text evidence="7">Amino-acid biosynthesis; D-alanine biosynthesis; D-alanine from L-alanine: step 1/1.</text>
</comment>
<comment type="cofactor">
    <cofactor evidence="1 7">
        <name>pyridoxal 5'-phosphate</name>
        <dbReference type="ChEBI" id="CHEBI:597326"/>
    </cofactor>
</comment>
<dbReference type="InterPro" id="IPR035911">
    <property type="entry name" value="MurE/MurF_N"/>
</dbReference>
<dbReference type="InterPro" id="IPR051046">
    <property type="entry name" value="MurCDEF_CellWall_CoF430Synth"/>
</dbReference>
<keyword evidence="4" id="KW-0067">ATP-binding</keyword>
<organism evidence="9 10">
    <name type="scientific">Pedobacter helvus</name>
    <dbReference type="NCBI Taxonomy" id="2563444"/>
    <lineage>
        <taxon>Bacteria</taxon>
        <taxon>Pseudomonadati</taxon>
        <taxon>Bacteroidota</taxon>
        <taxon>Sphingobacteriia</taxon>
        <taxon>Sphingobacteriales</taxon>
        <taxon>Sphingobacteriaceae</taxon>
        <taxon>Pedobacter</taxon>
    </lineage>
</organism>
<feature type="binding site" evidence="7">
    <location>
        <position position="585"/>
    </location>
    <ligand>
        <name>substrate</name>
    </ligand>
</feature>
<dbReference type="InterPro" id="IPR009006">
    <property type="entry name" value="Ala_racemase/Decarboxylase_C"/>
</dbReference>
<dbReference type="Gene3D" id="3.40.1390.10">
    <property type="entry name" value="MurE/MurF, N-terminal domain"/>
    <property type="match status" value="1"/>
</dbReference>
<keyword evidence="6 7" id="KW-0413">Isomerase</keyword>
<evidence type="ECO:0000256" key="5">
    <source>
        <dbReference type="ARBA" id="ARBA00022898"/>
    </source>
</evidence>
<dbReference type="EC" id="5.1.1.1" evidence="7"/>
<dbReference type="SUPFAM" id="SSF53623">
    <property type="entry name" value="MurD-like peptide ligases, catalytic domain"/>
    <property type="match status" value="1"/>
</dbReference>
<dbReference type="NCBIfam" id="NF008897">
    <property type="entry name" value="PRK11930.1"/>
    <property type="match status" value="1"/>
</dbReference>
<evidence type="ECO:0000256" key="7">
    <source>
        <dbReference type="HAMAP-Rule" id="MF_01201"/>
    </source>
</evidence>
<dbReference type="SUPFAM" id="SSF53244">
    <property type="entry name" value="MurD-like peptide ligases, peptide-binding domain"/>
    <property type="match status" value="1"/>
</dbReference>
<feature type="active site" description="Proton acceptor; specific for D-alanine" evidence="7">
    <location>
        <position position="488"/>
    </location>
</feature>
<evidence type="ECO:0000313" key="10">
    <source>
        <dbReference type="Proteomes" id="UP001517367"/>
    </source>
</evidence>
<proteinExistence type="inferred from homology"/>
<evidence type="ECO:0000256" key="3">
    <source>
        <dbReference type="ARBA" id="ARBA00022741"/>
    </source>
</evidence>
<feature type="modified residue" description="N6-(pyridoxal phosphate)lysine" evidence="7">
    <location>
        <position position="488"/>
    </location>
</feature>
<dbReference type="CDD" id="cd00430">
    <property type="entry name" value="PLPDE_III_AR"/>
    <property type="match status" value="1"/>
</dbReference>
<feature type="domain" description="Alanine racemase C-terminal" evidence="8">
    <location>
        <begin position="698"/>
        <end position="822"/>
    </location>
</feature>
<evidence type="ECO:0000313" key="9">
    <source>
        <dbReference type="EMBL" id="MFN0292603.1"/>
    </source>
</evidence>
<dbReference type="RefSeq" id="WP_138731180.1">
    <property type="nucleotide sequence ID" value="NZ_SRMP02000027.1"/>
</dbReference>
<dbReference type="NCBIfam" id="TIGR00492">
    <property type="entry name" value="alr"/>
    <property type="match status" value="1"/>
</dbReference>
<evidence type="ECO:0000256" key="6">
    <source>
        <dbReference type="ARBA" id="ARBA00023235"/>
    </source>
</evidence>
<dbReference type="InterPro" id="IPR029066">
    <property type="entry name" value="PLP-binding_barrel"/>
</dbReference>
<dbReference type="InterPro" id="IPR013221">
    <property type="entry name" value="Mur_ligase_cen"/>
</dbReference>
<dbReference type="Pfam" id="PF08245">
    <property type="entry name" value="Mur_ligase_M"/>
    <property type="match status" value="1"/>
</dbReference>
<accession>A0ABW9JLH6</accession>
<dbReference type="InterPro" id="IPR004101">
    <property type="entry name" value="Mur_ligase_C"/>
</dbReference>
<sequence>MSKADIYTIEQIAEIVEGKGLFVNKDALVTSLVIDSRTLSNAPQALFFAIKAQRDGHEFIGNAYQNGIRNFLVSTDVAQDQYPEANWIKVGDALLALQKLAIYHRAAHQLKVIGITGSNGKTVVKEWLYQLLATDFNIVRSPKSYNSQIGVPLSVWQINDSHNLGIFEAGISTVGEMSKLAAIIEPNIGILTNIREAHDEGFANKREKLIEKLRLFEGVETFIYSPEHVLPNITLPGKKKFTWSFNQPADLQIVDVLNKGTSSILKAKYAEKQVEVTIPFADAASIENVVICWVTLLAMGYTALEGTYRLSKLVKVGMRLQLINGVDHCSLIDDSYSADISSLSIALDFLNQQNQHPKRTLILSDLHETGKSANELYQEISLLLNQKKIDRLVGIGEQIGAHQHLFKIESSFYKDTEHFLANISEQNFHNETILVKGARKFGFEQVVKRLAQKVHDTVLEVNLNALTSNLQFYRSKLSPGVKTMAMVKAFSYGSGSFEIANLLQYHKVDYLAVAYVDEGIALRKAGISLPIMVMSPEPSAFDAMLRYQLEPEIYSLEVLQSFLHFLPRDVVAFPIHIKLDTGMHRLGFEHYHMAELTALLKNTQQLKVISIFTHLVATDDKQHDEFTKLQVTWYEQMYEALSNSLAYKPIRHVLNTSGISRWPQYHFNMVRLGIGLYGFDGALEAQKDKGKGDGLKTVAVLKTSITQIKHIYPGETVGYGRRGSLPNGGQIATVKIGYADGYSRAFGNGVGKMLVDGKLAPTVGAICMDMCMIDITGLNAEVGDEVIVFNEEQSIVALANEIKTIPYEILTNVSQRVKRVYYYE</sequence>
<dbReference type="Gene3D" id="3.40.1190.10">
    <property type="entry name" value="Mur-like, catalytic domain"/>
    <property type="match status" value="1"/>
</dbReference>
<protein>
    <recommendedName>
        <fullName evidence="7">Alanine racemase</fullName>
        <ecNumber evidence="7">5.1.1.1</ecNumber>
    </recommendedName>
</protein>
<keyword evidence="5 7" id="KW-0663">Pyridoxal phosphate</keyword>
<dbReference type="Gene3D" id="2.40.37.10">
    <property type="entry name" value="Lyase, Ornithine Decarboxylase, Chain A, domain 1"/>
    <property type="match status" value="1"/>
</dbReference>
<name>A0ABW9JLH6_9SPHI</name>